<dbReference type="InterPro" id="IPR036188">
    <property type="entry name" value="FAD/NAD-bd_sf"/>
</dbReference>
<evidence type="ECO:0000313" key="2">
    <source>
        <dbReference type="Proteomes" id="UP000584867"/>
    </source>
</evidence>
<dbReference type="RefSeq" id="WP_184252643.1">
    <property type="nucleotide sequence ID" value="NZ_JACHIO010000002.1"/>
</dbReference>
<proteinExistence type="predicted"/>
<dbReference type="Proteomes" id="UP000584867">
    <property type="component" value="Unassembled WGS sequence"/>
</dbReference>
<organism evidence="1 2">
    <name type="scientific">Granulicella mallensis</name>
    <dbReference type="NCBI Taxonomy" id="940614"/>
    <lineage>
        <taxon>Bacteria</taxon>
        <taxon>Pseudomonadati</taxon>
        <taxon>Acidobacteriota</taxon>
        <taxon>Terriglobia</taxon>
        <taxon>Terriglobales</taxon>
        <taxon>Acidobacteriaceae</taxon>
        <taxon>Granulicella</taxon>
    </lineage>
</organism>
<dbReference type="Gene3D" id="3.50.50.60">
    <property type="entry name" value="FAD/NAD(P)-binding domain"/>
    <property type="match status" value="1"/>
</dbReference>
<reference evidence="1 2" key="1">
    <citation type="submission" date="2020-08" db="EMBL/GenBank/DDBJ databases">
        <title>Genomic Encyclopedia of Type Strains, Phase IV (KMG-V): Genome sequencing to study the core and pangenomes of soil and plant-associated prokaryotes.</title>
        <authorList>
            <person name="Whitman W."/>
        </authorList>
    </citation>
    <scope>NUCLEOTIDE SEQUENCE [LARGE SCALE GENOMIC DNA]</scope>
    <source>
        <strain evidence="1 2">X5P3</strain>
    </source>
</reference>
<comment type="caution">
    <text evidence="1">The sequence shown here is derived from an EMBL/GenBank/DDBJ whole genome shotgun (WGS) entry which is preliminary data.</text>
</comment>
<accession>A0A7W7ZLI2</accession>
<gene>
    <name evidence="1" type="ORF">HDF15_000467</name>
</gene>
<protein>
    <submittedName>
        <fullName evidence="1">Ribulose 1,5-bisphosphate synthetase/thiazole synthase</fullName>
    </submittedName>
</protein>
<sequence>MASKNLDRVVPMRESSQYGLALTSASSYDAIVLGSGEAGKYIAWNFASGEKKTALIERQYIGGSCPNIACLPTREAP</sequence>
<dbReference type="EMBL" id="JACHIO010000002">
    <property type="protein sequence ID" value="MBB5062140.1"/>
    <property type="molecule type" value="Genomic_DNA"/>
</dbReference>
<evidence type="ECO:0000313" key="1">
    <source>
        <dbReference type="EMBL" id="MBB5062140.1"/>
    </source>
</evidence>
<dbReference type="AlphaFoldDB" id="A0A7W7ZLI2"/>
<name>A0A7W7ZLI2_9BACT</name>
<dbReference type="SUPFAM" id="SSF51905">
    <property type="entry name" value="FAD/NAD(P)-binding domain"/>
    <property type="match status" value="1"/>
</dbReference>
<dbReference type="PRINTS" id="PR00411">
    <property type="entry name" value="PNDRDTASEI"/>
</dbReference>